<dbReference type="Proteomes" id="UP001189624">
    <property type="component" value="Chromosome 9"/>
</dbReference>
<keyword evidence="2" id="KW-1185">Reference proteome</keyword>
<gene>
    <name evidence="1" type="ORF">AYBTSS11_LOCUS25659</name>
</gene>
<dbReference type="EMBL" id="OY731406">
    <property type="protein sequence ID" value="CAJ1973595.1"/>
    <property type="molecule type" value="Genomic_DNA"/>
</dbReference>
<evidence type="ECO:0000313" key="1">
    <source>
        <dbReference type="EMBL" id="CAJ1973595.1"/>
    </source>
</evidence>
<dbReference type="AlphaFoldDB" id="A0AA86T7Y5"/>
<dbReference type="Gramene" id="rna-AYBTSS11_LOCUS25659">
    <property type="protein sequence ID" value="CAJ1973595.1"/>
    <property type="gene ID" value="gene-AYBTSS11_LOCUS25659"/>
</dbReference>
<evidence type="ECO:0000313" key="2">
    <source>
        <dbReference type="Proteomes" id="UP001189624"/>
    </source>
</evidence>
<organism evidence="1 2">
    <name type="scientific">Sphenostylis stenocarpa</name>
    <dbReference type="NCBI Taxonomy" id="92480"/>
    <lineage>
        <taxon>Eukaryota</taxon>
        <taxon>Viridiplantae</taxon>
        <taxon>Streptophyta</taxon>
        <taxon>Embryophyta</taxon>
        <taxon>Tracheophyta</taxon>
        <taxon>Spermatophyta</taxon>
        <taxon>Magnoliopsida</taxon>
        <taxon>eudicotyledons</taxon>
        <taxon>Gunneridae</taxon>
        <taxon>Pentapetalae</taxon>
        <taxon>rosids</taxon>
        <taxon>fabids</taxon>
        <taxon>Fabales</taxon>
        <taxon>Fabaceae</taxon>
        <taxon>Papilionoideae</taxon>
        <taxon>50 kb inversion clade</taxon>
        <taxon>NPAAA clade</taxon>
        <taxon>indigoferoid/millettioid clade</taxon>
        <taxon>Phaseoleae</taxon>
        <taxon>Sphenostylis</taxon>
    </lineage>
</organism>
<proteinExistence type="predicted"/>
<name>A0AA86T7Y5_9FABA</name>
<accession>A0AA86T7Y5</accession>
<reference evidence="1" key="1">
    <citation type="submission" date="2023-10" db="EMBL/GenBank/DDBJ databases">
        <authorList>
            <person name="Domelevo Entfellner J.-B."/>
        </authorList>
    </citation>
    <scope>NUCLEOTIDE SEQUENCE</scope>
</reference>
<sequence length="109" mass="12730">MWWRISLARFGEAGEISRVSGIQGDLCWYGLTHRNRNCSFFDRGWNMGSLCTMSFQKEHLLHRPTTCTSWKVLQLIDKHDQTLKPCNLISTLLSTLLLVWLVNTVEFRN</sequence>
<protein>
    <submittedName>
        <fullName evidence="1">Uncharacterized protein</fullName>
    </submittedName>
</protein>